<evidence type="ECO:0000256" key="3">
    <source>
        <dbReference type="ARBA" id="ARBA00022801"/>
    </source>
</evidence>
<dbReference type="GO" id="GO:0005524">
    <property type="term" value="F:ATP binding"/>
    <property type="evidence" value="ECO:0007669"/>
    <property type="project" value="UniProtKB-KW"/>
</dbReference>
<evidence type="ECO:0000256" key="2">
    <source>
        <dbReference type="ARBA" id="ARBA00022741"/>
    </source>
</evidence>
<dbReference type="PANTHER" id="PTHR43788">
    <property type="entry name" value="DNA2/NAM7 HELICASE FAMILY MEMBER"/>
    <property type="match status" value="1"/>
</dbReference>
<dbReference type="AlphaFoldDB" id="A0A0C1EN56"/>
<keyword evidence="2" id="KW-0547">Nucleotide-binding</keyword>
<keyword evidence="6" id="KW-0175">Coiled coil</keyword>
<dbReference type="Gene3D" id="3.40.50.300">
    <property type="entry name" value="P-loop containing nucleotide triphosphate hydrolases"/>
    <property type="match status" value="3"/>
</dbReference>
<feature type="domain" description="DNA2/NAM7 helicase helicase" evidence="7">
    <location>
        <begin position="291"/>
        <end position="365"/>
    </location>
</feature>
<dbReference type="SUPFAM" id="SSF52540">
    <property type="entry name" value="P-loop containing nucleoside triphosphate hydrolases"/>
    <property type="match status" value="2"/>
</dbReference>
<dbReference type="PATRIC" id="fig|83552.4.peg.1036"/>
<dbReference type="GO" id="GO:0016787">
    <property type="term" value="F:hydrolase activity"/>
    <property type="evidence" value="ECO:0007669"/>
    <property type="project" value="UniProtKB-KW"/>
</dbReference>
<dbReference type="InterPro" id="IPR041677">
    <property type="entry name" value="DNA2/NAM7_AAA_11"/>
</dbReference>
<dbReference type="InterPro" id="IPR050534">
    <property type="entry name" value="Coronavir_polyprotein_1ab"/>
</dbReference>
<evidence type="ECO:0000313" key="9">
    <source>
        <dbReference type="EMBL" id="KIA77789.1"/>
    </source>
</evidence>
<reference evidence="9 10" key="1">
    <citation type="journal article" date="2014" name="Mol. Biol. Evol.">
        <title>Massive expansion of Ubiquitination-related gene families within the Chlamydiae.</title>
        <authorList>
            <person name="Domman D."/>
            <person name="Collingro A."/>
            <person name="Lagkouvardos I."/>
            <person name="Gehre L."/>
            <person name="Weinmaier T."/>
            <person name="Rattei T."/>
            <person name="Subtil A."/>
            <person name="Horn M."/>
        </authorList>
    </citation>
    <scope>NUCLEOTIDE SEQUENCE [LARGE SCALE GENOMIC DNA]</scope>
    <source>
        <strain evidence="9 10">OEW1</strain>
    </source>
</reference>
<evidence type="ECO:0000259" key="7">
    <source>
        <dbReference type="Pfam" id="PF13086"/>
    </source>
</evidence>
<comment type="similarity">
    <text evidence="1">Belongs to the DNA2/NAM7 helicase family.</text>
</comment>
<dbReference type="PANTHER" id="PTHR43788:SF8">
    <property type="entry name" value="DNA-BINDING PROTEIN SMUBP-2"/>
    <property type="match status" value="1"/>
</dbReference>
<feature type="domain" description="DNA2/NAM7 helicase-like C-terminal" evidence="8">
    <location>
        <begin position="809"/>
        <end position="990"/>
    </location>
</feature>
<sequence>MNAKFMNDSKLDKTHAIIDYWRNSLADADRISLSAKDMDQAEIFPLNELLSGHLSREKIQHFFEEAEKRARDKPKYSSKKFPFTDDDFEIKQLQVIIAPYVAVKNYRHGQQIVGEYRTDKIFPLWMMANLNREGILTVDEGSVYPWIDRRCLAPPEECGRGLGYPILGDVSDADAFYAKHAVSLDTTLEWRTFFSYANNLLFSLCDGSVFSKQDYTLTEKSFVLPKNSIAEPSQNIIATYDQYLLTRKTIPALLKKFSSFSDEPYCDDLSPKERFMASCEHLGQMQMGYPLSASQRESISYFSDPERNEIVTIHGPPGTGKTTLLQSIIASNWVECALEKKNPPIQVATSTNNLAVTNILDRLNEAGKETIRWLPNFHTYGLYLAPSHQIEQAKKNNYEFRLRRKNSGSIAEFYNADYRDYATRYFLEKFNNHYLKSESSLRNCQEFIHHELLLKNTLLRNCIRCVNDFHSLEKLLSHRYDRLEAIEELFIENNRAILEIEEELKSLKQLAVSWFSFKIKDLKWLCLFSWIPFIKQLLMDRIRLFTLQHDLFQSRNFNIDDVEKVIEDRMSSHASLLKQLEKDKEVLQSDKELFAKLYGEKVKLEEQLGFNLNTDNASDFTDNSNVLCQMDQTLRYDLFVLATHYWEAQWLQESGKLDQLDYHRDDREKYWRIQAMLTPCFVTTLHSGPGFFQYKTNFQLFETLEDVIDLLIIDEAGQVMPAIAGGMISIAKRLLLVGDAKQIEPIFSISEKMDFSNTKKYGLCTNVDEYHSLKTSGILCSGDAATGHAYGNLITVGQRKSKYHLKEDPVPGLFLKEHRRCAKEIISYCNELCYNNQLIPMTNQQFSHYPPMGYLHVKGREKKIGTSRSNPEEALKIVQWIQENQVKILSMCREDSKKNEKINLSDCIGIVTPFAAQGNEIRSTLYAHGLKIDKVGTIHSLQGAERPIIIFSSVYTTFEGQGTFFFDRSVNMLNVAVSRAKRSFLVFGDMDIFDASKPSQPSGLLARYLFARNENKIYTSQCKME</sequence>
<organism evidence="9 10">
    <name type="scientific">Parachlamydia acanthamoebae</name>
    <dbReference type="NCBI Taxonomy" id="83552"/>
    <lineage>
        <taxon>Bacteria</taxon>
        <taxon>Pseudomonadati</taxon>
        <taxon>Chlamydiota</taxon>
        <taxon>Chlamydiia</taxon>
        <taxon>Parachlamydiales</taxon>
        <taxon>Parachlamydiaceae</taxon>
        <taxon>Parachlamydia</taxon>
    </lineage>
</organism>
<evidence type="ECO:0000256" key="6">
    <source>
        <dbReference type="SAM" id="Coils"/>
    </source>
</evidence>
<gene>
    <name evidence="9" type="ORF">DB43_FS00300</name>
</gene>
<evidence type="ECO:0000313" key="10">
    <source>
        <dbReference type="Proteomes" id="UP000031307"/>
    </source>
</evidence>
<accession>A0A0C1EN56</accession>
<evidence type="ECO:0000256" key="1">
    <source>
        <dbReference type="ARBA" id="ARBA00007913"/>
    </source>
</evidence>
<evidence type="ECO:0000259" key="8">
    <source>
        <dbReference type="Pfam" id="PF13087"/>
    </source>
</evidence>
<dbReference type="InterPro" id="IPR027417">
    <property type="entry name" value="P-loop_NTPase"/>
</dbReference>
<keyword evidence="5" id="KW-0067">ATP-binding</keyword>
<dbReference type="Proteomes" id="UP000031307">
    <property type="component" value="Unassembled WGS sequence"/>
</dbReference>
<dbReference type="Pfam" id="PF13087">
    <property type="entry name" value="AAA_12"/>
    <property type="match status" value="1"/>
</dbReference>
<name>A0A0C1EN56_9BACT</name>
<dbReference type="Pfam" id="PF13086">
    <property type="entry name" value="AAA_11"/>
    <property type="match status" value="1"/>
</dbReference>
<protein>
    <recommendedName>
        <fullName evidence="11">DNA2/NAM7 helicase-like C-terminal domain-containing protein</fullName>
    </recommendedName>
</protein>
<evidence type="ECO:0000256" key="5">
    <source>
        <dbReference type="ARBA" id="ARBA00022840"/>
    </source>
</evidence>
<proteinExistence type="inferred from homology"/>
<dbReference type="CDD" id="cd18808">
    <property type="entry name" value="SF1_C_Upf1"/>
    <property type="match status" value="1"/>
</dbReference>
<dbReference type="GO" id="GO:0043139">
    <property type="term" value="F:5'-3' DNA helicase activity"/>
    <property type="evidence" value="ECO:0007669"/>
    <property type="project" value="TreeGrafter"/>
</dbReference>
<dbReference type="EMBL" id="JSAM01000062">
    <property type="protein sequence ID" value="KIA77789.1"/>
    <property type="molecule type" value="Genomic_DNA"/>
</dbReference>
<comment type="caution">
    <text evidence="9">The sequence shown here is derived from an EMBL/GenBank/DDBJ whole genome shotgun (WGS) entry which is preliminary data.</text>
</comment>
<keyword evidence="4" id="KW-0347">Helicase</keyword>
<dbReference type="InterPro" id="IPR041679">
    <property type="entry name" value="DNA2/NAM7-like_C"/>
</dbReference>
<evidence type="ECO:0000256" key="4">
    <source>
        <dbReference type="ARBA" id="ARBA00022806"/>
    </source>
</evidence>
<evidence type="ECO:0008006" key="11">
    <source>
        <dbReference type="Google" id="ProtNLM"/>
    </source>
</evidence>
<dbReference type="InterPro" id="IPR047187">
    <property type="entry name" value="SF1_C_Upf1"/>
</dbReference>
<feature type="coiled-coil region" evidence="6">
    <location>
        <begin position="570"/>
        <end position="597"/>
    </location>
</feature>
<keyword evidence="3" id="KW-0378">Hydrolase</keyword>